<feature type="domain" description="Amidohydrolase-related" evidence="9">
    <location>
        <begin position="48"/>
        <end position="373"/>
    </location>
</feature>
<dbReference type="PANTHER" id="PTHR11113:SF14">
    <property type="entry name" value="N-ACETYLGLUCOSAMINE-6-PHOSPHATE DEACETYLASE"/>
    <property type="match status" value="1"/>
</dbReference>
<feature type="binding site" evidence="8">
    <location>
        <position position="192"/>
    </location>
    <ligand>
        <name>Zn(2+)</name>
        <dbReference type="ChEBI" id="CHEBI:29105"/>
    </ligand>
</feature>
<sequence length="376" mass="39349">MQIKNGTLYTQGFFFEPHDLITSGDRIARIAPSGIETGEEVLDASGCYVVPGLVDIHIHGAAGSDLCDGTAQAVDVIASYLGEMGVTSFLGTSMALGEERLTAIFESVRPLVGADRGGAVLRGLNMEGPFFSPEKKGAQAKEHLADPDIGLFDRLFEASGRNVRLVDVAPELPGALPFIEHAARRCWVSLAHTAAGYEQARAGFRAGADHVTHLFNAMPPFGHREPGVVGAAADLAAYVELISDGVHVHPAMVRAVFQLFGAERVCLVSDAMSACGMPDGSYELGGQAVRVEQGRAALADGTIAGSAACLTDCVRRAISFGVPLEDALRAATANPAKSVGLYGEVGSLSEGKRADLLVLDKGLNLKAVVLGGRRIK</sequence>
<evidence type="ECO:0000259" key="9">
    <source>
        <dbReference type="Pfam" id="PF01979"/>
    </source>
</evidence>
<organism evidence="10 11">
    <name type="scientific">Anaerofilum hominis</name>
    <dbReference type="NCBI Taxonomy" id="2763016"/>
    <lineage>
        <taxon>Bacteria</taxon>
        <taxon>Bacillati</taxon>
        <taxon>Bacillota</taxon>
        <taxon>Clostridia</taxon>
        <taxon>Eubacteriales</taxon>
        <taxon>Oscillospiraceae</taxon>
        <taxon>Anaerofilum</taxon>
    </lineage>
</organism>
<dbReference type="EC" id="3.5.1.25" evidence="10"/>
<dbReference type="NCBIfam" id="TIGR00221">
    <property type="entry name" value="nagA"/>
    <property type="match status" value="1"/>
</dbReference>
<dbReference type="Pfam" id="PF01979">
    <property type="entry name" value="Amidohydro_1"/>
    <property type="match status" value="1"/>
</dbReference>
<dbReference type="InterPro" id="IPR011059">
    <property type="entry name" value="Metal-dep_hydrolase_composite"/>
</dbReference>
<feature type="binding site" evidence="7">
    <location>
        <begin position="216"/>
        <end position="217"/>
    </location>
    <ligand>
        <name>substrate</name>
    </ligand>
</feature>
<dbReference type="AlphaFoldDB" id="A0A923I543"/>
<evidence type="ECO:0000256" key="3">
    <source>
        <dbReference type="ARBA" id="ARBA00022801"/>
    </source>
</evidence>
<comment type="similarity">
    <text evidence="1 5">Belongs to the metallo-dependent hydrolases superfamily. NagA family.</text>
</comment>
<dbReference type="EMBL" id="JACONZ010000001">
    <property type="protein sequence ID" value="MBC5580501.1"/>
    <property type="molecule type" value="Genomic_DNA"/>
</dbReference>
<feature type="binding site" evidence="8">
    <location>
        <position position="127"/>
    </location>
    <ligand>
        <name>Zn(2+)</name>
        <dbReference type="ChEBI" id="CHEBI:29105"/>
    </ligand>
</feature>
<gene>
    <name evidence="10" type="primary">nagA</name>
    <name evidence="10" type="ORF">H8S23_03180</name>
</gene>
<feature type="active site" description="Proton donor/acceptor" evidence="6">
    <location>
        <position position="270"/>
    </location>
</feature>
<accession>A0A923I543</accession>
<dbReference type="InterPro" id="IPR006680">
    <property type="entry name" value="Amidohydro-rel"/>
</dbReference>
<comment type="cofactor">
    <cofactor evidence="8">
        <name>a divalent metal cation</name>
        <dbReference type="ChEBI" id="CHEBI:60240"/>
    </cofactor>
    <text evidence="8">Binds 1 divalent metal cation per subunit.</text>
</comment>
<dbReference type="GO" id="GO:0008448">
    <property type="term" value="F:N-acetylglucosamine-6-phosphate deacetylase activity"/>
    <property type="evidence" value="ECO:0007669"/>
    <property type="project" value="UniProtKB-EC"/>
</dbReference>
<feature type="binding site" evidence="8">
    <location>
        <position position="213"/>
    </location>
    <ligand>
        <name>Zn(2+)</name>
        <dbReference type="ChEBI" id="CHEBI:29105"/>
    </ligand>
</feature>
<evidence type="ECO:0000256" key="4">
    <source>
        <dbReference type="ARBA" id="ARBA00023277"/>
    </source>
</evidence>
<evidence type="ECO:0000256" key="5">
    <source>
        <dbReference type="PIRNR" id="PIRNR038994"/>
    </source>
</evidence>
<evidence type="ECO:0000256" key="2">
    <source>
        <dbReference type="ARBA" id="ARBA00022723"/>
    </source>
</evidence>
<reference evidence="10" key="1">
    <citation type="submission" date="2020-08" db="EMBL/GenBank/DDBJ databases">
        <title>Genome public.</title>
        <authorList>
            <person name="Liu C."/>
            <person name="Sun Q."/>
        </authorList>
    </citation>
    <scope>NUCLEOTIDE SEQUENCE</scope>
    <source>
        <strain evidence="10">BX8</strain>
    </source>
</reference>
<dbReference type="CDD" id="cd00854">
    <property type="entry name" value="NagA"/>
    <property type="match status" value="1"/>
</dbReference>
<keyword evidence="4 5" id="KW-0119">Carbohydrate metabolism</keyword>
<feature type="binding site" evidence="7">
    <location>
        <position position="138"/>
    </location>
    <ligand>
        <name>substrate</name>
    </ligand>
</feature>
<protein>
    <submittedName>
        <fullName evidence="10">N-acetylglucosamine-6-phosphate deacetylase</fullName>
        <ecNumber evidence="10">3.5.1.25</ecNumber>
    </submittedName>
</protein>
<evidence type="ECO:0000313" key="11">
    <source>
        <dbReference type="Proteomes" id="UP000659630"/>
    </source>
</evidence>
<evidence type="ECO:0000256" key="1">
    <source>
        <dbReference type="ARBA" id="ARBA00010716"/>
    </source>
</evidence>
<proteinExistence type="inferred from homology"/>
<dbReference type="PANTHER" id="PTHR11113">
    <property type="entry name" value="N-ACETYLGLUCOSAMINE-6-PHOSPHATE DEACETYLASE"/>
    <property type="match status" value="1"/>
</dbReference>
<comment type="caution">
    <text evidence="10">The sequence shown here is derived from an EMBL/GenBank/DDBJ whole genome shotgun (WGS) entry which is preliminary data.</text>
</comment>
<evidence type="ECO:0000256" key="6">
    <source>
        <dbReference type="PIRSR" id="PIRSR038994-1"/>
    </source>
</evidence>
<dbReference type="RefSeq" id="WP_186886846.1">
    <property type="nucleotide sequence ID" value="NZ_JACONZ010000001.1"/>
</dbReference>
<dbReference type="SUPFAM" id="SSF51556">
    <property type="entry name" value="Metallo-dependent hydrolases"/>
    <property type="match status" value="1"/>
</dbReference>
<dbReference type="GO" id="GO:0006046">
    <property type="term" value="P:N-acetylglucosamine catabolic process"/>
    <property type="evidence" value="ECO:0007669"/>
    <property type="project" value="TreeGrafter"/>
</dbReference>
<dbReference type="InterPro" id="IPR032466">
    <property type="entry name" value="Metal_Hydrolase"/>
</dbReference>
<dbReference type="Proteomes" id="UP000659630">
    <property type="component" value="Unassembled WGS sequence"/>
</dbReference>
<feature type="binding site" evidence="7">
    <location>
        <position position="247"/>
    </location>
    <ligand>
        <name>substrate</name>
    </ligand>
</feature>
<dbReference type="Gene3D" id="2.30.40.10">
    <property type="entry name" value="Urease, subunit C, domain 1"/>
    <property type="match status" value="1"/>
</dbReference>
<keyword evidence="3 5" id="KW-0378">Hydrolase</keyword>
<dbReference type="InterPro" id="IPR003764">
    <property type="entry name" value="GlcNAc_6-P_deAcase"/>
</dbReference>
<dbReference type="SUPFAM" id="SSF51338">
    <property type="entry name" value="Composite domain of metallo-dependent hydrolases"/>
    <property type="match status" value="1"/>
</dbReference>
<feature type="binding site" evidence="7">
    <location>
        <begin position="303"/>
        <end position="305"/>
    </location>
    <ligand>
        <name>substrate</name>
    </ligand>
</feature>
<dbReference type="GO" id="GO:0046872">
    <property type="term" value="F:metal ion binding"/>
    <property type="evidence" value="ECO:0007669"/>
    <property type="project" value="UniProtKB-KW"/>
</dbReference>
<evidence type="ECO:0000256" key="7">
    <source>
        <dbReference type="PIRSR" id="PIRSR038994-2"/>
    </source>
</evidence>
<keyword evidence="2 8" id="KW-0479">Metal-binding</keyword>
<evidence type="ECO:0000256" key="8">
    <source>
        <dbReference type="PIRSR" id="PIRSR038994-3"/>
    </source>
</evidence>
<dbReference type="Gene3D" id="3.20.20.140">
    <property type="entry name" value="Metal-dependent hydrolases"/>
    <property type="match status" value="1"/>
</dbReference>
<name>A0A923I543_9FIRM</name>
<evidence type="ECO:0000313" key="10">
    <source>
        <dbReference type="EMBL" id="MBC5580501.1"/>
    </source>
</evidence>
<dbReference type="PIRSF" id="PIRSF038994">
    <property type="entry name" value="NagA"/>
    <property type="match status" value="1"/>
</dbReference>
<feature type="binding site" evidence="7">
    <location>
        <position position="224"/>
    </location>
    <ligand>
        <name>substrate</name>
    </ligand>
</feature>
<keyword evidence="11" id="KW-1185">Reference proteome</keyword>